<dbReference type="Pfam" id="PF24267">
    <property type="entry name" value="HVO_1552_C"/>
    <property type="match status" value="1"/>
</dbReference>
<dbReference type="Pfam" id="PF12840">
    <property type="entry name" value="HTH_20"/>
    <property type="match status" value="1"/>
</dbReference>
<dbReference type="AlphaFoldDB" id="A0A8T9ZZ06"/>
<dbReference type="InterPro" id="IPR036388">
    <property type="entry name" value="WH-like_DNA-bd_sf"/>
</dbReference>
<accession>A0A8T9ZZ06</accession>
<dbReference type="InterPro" id="IPR036390">
    <property type="entry name" value="WH_DNA-bd_sf"/>
</dbReference>
<dbReference type="Gene3D" id="1.10.10.10">
    <property type="entry name" value="Winged helix-like DNA-binding domain superfamily/Winged helix DNA-binding domain"/>
    <property type="match status" value="1"/>
</dbReference>
<dbReference type="CDD" id="cd00090">
    <property type="entry name" value="HTH_ARSR"/>
    <property type="match status" value="1"/>
</dbReference>
<dbReference type="RefSeq" id="WP_247992644.1">
    <property type="nucleotide sequence ID" value="NZ_CP096019.1"/>
</dbReference>
<organism evidence="4 5">
    <name type="scientific">Halocatena salina</name>
    <dbReference type="NCBI Taxonomy" id="2934340"/>
    <lineage>
        <taxon>Archaea</taxon>
        <taxon>Methanobacteriati</taxon>
        <taxon>Methanobacteriota</taxon>
        <taxon>Stenosarchaea group</taxon>
        <taxon>Halobacteria</taxon>
        <taxon>Halobacteriales</taxon>
        <taxon>Natronomonadaceae</taxon>
        <taxon>Halocatena</taxon>
    </lineage>
</organism>
<dbReference type="SUPFAM" id="SSF46785">
    <property type="entry name" value="Winged helix' DNA-binding domain"/>
    <property type="match status" value="1"/>
</dbReference>
<feature type="transmembrane region" description="Helical" evidence="2">
    <location>
        <begin position="125"/>
        <end position="144"/>
    </location>
</feature>
<proteinExistence type="predicted"/>
<evidence type="ECO:0000256" key="1">
    <source>
        <dbReference type="SAM" id="MobiDB-lite"/>
    </source>
</evidence>
<dbReference type="Proteomes" id="UP000831768">
    <property type="component" value="Chromosome"/>
</dbReference>
<sequence>MSGLLPTGTNASSEQNGDPRTLWLDSDDTGDLLSSLSSDTARAILTALHEEPQTASEVATRVDTSVQNARHHLAKLKQVGAIRVADTRYSEKGREMSVYAPSEEPLVVFVGREERKHSFLDSLRGLVSIVGLLGIVSLLVQWFVTPTIDRTRTGQLPEQLPRAGDALGSSGGVGLSPLGVPPGVIFFAGGVLVLLFVVVLQRREAIRDLIAR</sequence>
<dbReference type="InterPro" id="IPR056525">
    <property type="entry name" value="HVO_1552_C"/>
</dbReference>
<dbReference type="EMBL" id="CP096019">
    <property type="protein sequence ID" value="UPM41965.1"/>
    <property type="molecule type" value="Genomic_DNA"/>
</dbReference>
<dbReference type="GeneID" id="71928035"/>
<keyword evidence="2" id="KW-0812">Transmembrane</keyword>
<keyword evidence="2" id="KW-0472">Membrane</keyword>
<evidence type="ECO:0000256" key="2">
    <source>
        <dbReference type="SAM" id="Phobius"/>
    </source>
</evidence>
<keyword evidence="2" id="KW-1133">Transmembrane helix</keyword>
<feature type="domain" description="HVO-1552 C-terminal" evidence="3">
    <location>
        <begin position="110"/>
        <end position="200"/>
    </location>
</feature>
<protein>
    <submittedName>
        <fullName evidence="4">Helix-turn-helix domain-containing protein</fullName>
    </submittedName>
</protein>
<feature type="compositionally biased region" description="Polar residues" evidence="1">
    <location>
        <begin position="7"/>
        <end position="18"/>
    </location>
</feature>
<feature type="region of interest" description="Disordered" evidence="1">
    <location>
        <begin position="1"/>
        <end position="24"/>
    </location>
</feature>
<name>A0A8T9ZZ06_9EURY</name>
<evidence type="ECO:0000259" key="3">
    <source>
        <dbReference type="Pfam" id="PF24267"/>
    </source>
</evidence>
<dbReference type="InterPro" id="IPR011991">
    <property type="entry name" value="ArsR-like_HTH"/>
</dbReference>
<evidence type="ECO:0000313" key="4">
    <source>
        <dbReference type="EMBL" id="UPM41965.1"/>
    </source>
</evidence>
<keyword evidence="5" id="KW-1185">Reference proteome</keyword>
<feature type="transmembrane region" description="Helical" evidence="2">
    <location>
        <begin position="180"/>
        <end position="200"/>
    </location>
</feature>
<gene>
    <name evidence="4" type="ORF">MW046_08270</name>
</gene>
<evidence type="ECO:0000313" key="5">
    <source>
        <dbReference type="Proteomes" id="UP000831768"/>
    </source>
</evidence>
<reference evidence="4" key="1">
    <citation type="submission" date="2022-04" db="EMBL/GenBank/DDBJ databases">
        <title>Halocatena sp. nov., isolated from a salt lake.</title>
        <authorList>
            <person name="Cui H.-L."/>
        </authorList>
    </citation>
    <scope>NUCLEOTIDE SEQUENCE</scope>
    <source>
        <strain evidence="4">AD-1</strain>
    </source>
</reference>
<dbReference type="KEGG" id="haad:MW046_08270"/>